<keyword evidence="15" id="KW-1185">Reference proteome</keyword>
<dbReference type="GO" id="GO:0004497">
    <property type="term" value="F:monooxygenase activity"/>
    <property type="evidence" value="ECO:0007669"/>
    <property type="project" value="UniProtKB-KW"/>
</dbReference>
<keyword evidence="11" id="KW-0408">Iron</keyword>
<evidence type="ECO:0000256" key="7">
    <source>
        <dbReference type="ARBA" id="ARBA00022723"/>
    </source>
</evidence>
<dbReference type="PANTHER" id="PTHR24292:SF54">
    <property type="entry name" value="CYP9F3-RELATED"/>
    <property type="match status" value="1"/>
</dbReference>
<evidence type="ECO:0000256" key="10">
    <source>
        <dbReference type="ARBA" id="ARBA00023002"/>
    </source>
</evidence>
<evidence type="ECO:0000313" key="14">
    <source>
        <dbReference type="EnsemblMetazoa" id="PPAI001835-PA"/>
    </source>
</evidence>
<evidence type="ECO:0000256" key="11">
    <source>
        <dbReference type="ARBA" id="ARBA00023004"/>
    </source>
</evidence>
<dbReference type="GO" id="GO:0020037">
    <property type="term" value="F:heme binding"/>
    <property type="evidence" value="ECO:0007669"/>
    <property type="project" value="InterPro"/>
</dbReference>
<dbReference type="VEuPathDB" id="VectorBase:PPAPM1_005896"/>
<dbReference type="GO" id="GO:0005789">
    <property type="term" value="C:endoplasmic reticulum membrane"/>
    <property type="evidence" value="ECO:0007669"/>
    <property type="project" value="UniProtKB-SubCell"/>
</dbReference>
<dbReference type="Proteomes" id="UP000092462">
    <property type="component" value="Unassembled WGS sequence"/>
</dbReference>
<dbReference type="Pfam" id="PF00067">
    <property type="entry name" value="p450"/>
    <property type="match status" value="2"/>
</dbReference>
<dbReference type="PRINTS" id="PR00464">
    <property type="entry name" value="EP450II"/>
</dbReference>
<dbReference type="InterPro" id="IPR001128">
    <property type="entry name" value="Cyt_P450"/>
</dbReference>
<protein>
    <recommendedName>
        <fullName evidence="16">Cytochrome P450</fullName>
    </recommendedName>
</protein>
<comment type="function">
    <text evidence="2">May be involved in the metabolism of insect hormones and in the breakdown of synthetic insecticides.</text>
</comment>
<dbReference type="InterPro" id="IPR050476">
    <property type="entry name" value="Insect_CytP450_Detox"/>
</dbReference>
<evidence type="ECO:0000256" key="12">
    <source>
        <dbReference type="ARBA" id="ARBA00023033"/>
    </source>
</evidence>
<dbReference type="InterPro" id="IPR002402">
    <property type="entry name" value="Cyt_P450_E_grp-II"/>
</dbReference>
<organism evidence="14 15">
    <name type="scientific">Phlebotomus papatasi</name>
    <name type="common">Sandfly</name>
    <dbReference type="NCBI Taxonomy" id="29031"/>
    <lineage>
        <taxon>Eukaryota</taxon>
        <taxon>Metazoa</taxon>
        <taxon>Ecdysozoa</taxon>
        <taxon>Arthropoda</taxon>
        <taxon>Hexapoda</taxon>
        <taxon>Insecta</taxon>
        <taxon>Pterygota</taxon>
        <taxon>Neoptera</taxon>
        <taxon>Endopterygota</taxon>
        <taxon>Diptera</taxon>
        <taxon>Nematocera</taxon>
        <taxon>Psychodoidea</taxon>
        <taxon>Psychodidae</taxon>
        <taxon>Phlebotomus</taxon>
        <taxon>Phlebotomus</taxon>
    </lineage>
</organism>
<reference evidence="14" key="1">
    <citation type="submission" date="2022-08" db="UniProtKB">
        <authorList>
            <consortium name="EnsemblMetazoa"/>
        </authorList>
    </citation>
    <scope>IDENTIFICATION</scope>
    <source>
        <strain evidence="14">Israel</strain>
    </source>
</reference>
<comment type="similarity">
    <text evidence="5">Belongs to the cytochrome P450 family.</text>
</comment>
<keyword evidence="6" id="KW-0349">Heme</keyword>
<dbReference type="VEuPathDB" id="VectorBase:PPAI001835"/>
<comment type="cofactor">
    <cofactor evidence="1">
        <name>heme</name>
        <dbReference type="ChEBI" id="CHEBI:30413"/>
    </cofactor>
</comment>
<dbReference type="PANTHER" id="PTHR24292">
    <property type="entry name" value="CYTOCHROME P450"/>
    <property type="match status" value="1"/>
</dbReference>
<keyword evidence="7" id="KW-0479">Metal-binding</keyword>
<comment type="subcellular location">
    <subcellularLocation>
        <location evidence="4">Endoplasmic reticulum membrane</location>
        <topology evidence="4">Peripheral membrane protein</topology>
    </subcellularLocation>
    <subcellularLocation>
        <location evidence="3">Microsome membrane</location>
        <topology evidence="3">Peripheral membrane protein</topology>
    </subcellularLocation>
</comment>
<dbReference type="InterPro" id="IPR036396">
    <property type="entry name" value="Cyt_P450_sf"/>
</dbReference>
<keyword evidence="12" id="KW-0503">Monooxygenase</keyword>
<evidence type="ECO:0000256" key="5">
    <source>
        <dbReference type="ARBA" id="ARBA00010617"/>
    </source>
</evidence>
<evidence type="ECO:0000256" key="8">
    <source>
        <dbReference type="ARBA" id="ARBA00022824"/>
    </source>
</evidence>
<dbReference type="EMBL" id="AJVK01010918">
    <property type="status" value="NOT_ANNOTATED_CDS"/>
    <property type="molecule type" value="Genomic_DNA"/>
</dbReference>
<evidence type="ECO:0000256" key="1">
    <source>
        <dbReference type="ARBA" id="ARBA00001971"/>
    </source>
</evidence>
<evidence type="ECO:0000256" key="6">
    <source>
        <dbReference type="ARBA" id="ARBA00022617"/>
    </source>
</evidence>
<evidence type="ECO:0008006" key="16">
    <source>
        <dbReference type="Google" id="ProtNLM"/>
    </source>
</evidence>
<dbReference type="VEuPathDB" id="VectorBase:PPAPM1_003724"/>
<evidence type="ECO:0000313" key="15">
    <source>
        <dbReference type="Proteomes" id="UP000092462"/>
    </source>
</evidence>
<dbReference type="EMBL" id="AJVK01010919">
    <property type="status" value="NOT_ANNOTATED_CDS"/>
    <property type="molecule type" value="Genomic_DNA"/>
</dbReference>
<evidence type="ECO:0000256" key="13">
    <source>
        <dbReference type="ARBA" id="ARBA00023136"/>
    </source>
</evidence>
<dbReference type="Gene3D" id="1.10.630.10">
    <property type="entry name" value="Cytochrome P450"/>
    <property type="match status" value="2"/>
</dbReference>
<keyword evidence="8" id="KW-0256">Endoplasmic reticulum</keyword>
<evidence type="ECO:0000256" key="9">
    <source>
        <dbReference type="ARBA" id="ARBA00022848"/>
    </source>
</evidence>
<proteinExistence type="inferred from homology"/>
<dbReference type="AlphaFoldDB" id="A0A1B0D3B2"/>
<dbReference type="SUPFAM" id="SSF48264">
    <property type="entry name" value="Cytochrome P450"/>
    <property type="match status" value="2"/>
</dbReference>
<dbReference type="GO" id="GO:0016705">
    <property type="term" value="F:oxidoreductase activity, acting on paired donors, with incorporation or reduction of molecular oxygen"/>
    <property type="evidence" value="ECO:0007669"/>
    <property type="project" value="InterPro"/>
</dbReference>
<name>A0A1B0D3B2_PHLPP</name>
<dbReference type="EnsemblMetazoa" id="PPAI001835-RA">
    <property type="protein sequence ID" value="PPAI001835-PA"/>
    <property type="gene ID" value="PPAI001835"/>
</dbReference>
<sequence>MVLDVTQGLEYKFEKGDLFMIPTIGLQHDPQYFLNPDKFNPERFSDENKHKIIPGTYLPFGIGPRNCIVVFLVKYIIDRGYKNEDFFKDKGIKYIKPTFIFGNSSNLVLRKKPILEFFKDSCLAMPNEKLIGMFEFRTPFVLVRDPELVKQLAVKEFDHFSDHRTVIANDADLIFGKSLVALQSDEWRDMRATLSPAFTGSKMRLMFELVSECANQMVNFVTKETKAKGVQTYEMKDFFSRMANDIIATCAFGIQVNSLEHQDNEFYVKGKDMMNFTKPLRIIKFMIFMVFPQLLSFLKIKLVPDSLTGYFKSAIVQAMNYREKNKIIRPDMINLLMEAKKGNLSHQENEHDSAGFATVEESDIGKRIVRKVLSEEDILAQCFLFFFAGFETVSTALSFLCYELAVNSDIQERLFQEIFEISQELGQNSLNYDTIQKMKYMDMTDRYVRNEKTDCMYKGSGTREAADC</sequence>
<evidence type="ECO:0000256" key="4">
    <source>
        <dbReference type="ARBA" id="ARBA00004406"/>
    </source>
</evidence>
<keyword evidence="10" id="KW-0560">Oxidoreductase</keyword>
<keyword evidence="9" id="KW-0492">Microsome</keyword>
<keyword evidence="13" id="KW-0472">Membrane</keyword>
<evidence type="ECO:0000256" key="2">
    <source>
        <dbReference type="ARBA" id="ARBA00003690"/>
    </source>
</evidence>
<accession>A0A1B0D3B2</accession>
<evidence type="ECO:0000256" key="3">
    <source>
        <dbReference type="ARBA" id="ARBA00004174"/>
    </source>
</evidence>
<dbReference type="GO" id="GO:0005506">
    <property type="term" value="F:iron ion binding"/>
    <property type="evidence" value="ECO:0007669"/>
    <property type="project" value="InterPro"/>
</dbReference>